<comment type="caution">
    <text evidence="1">The sequence shown here is derived from an EMBL/GenBank/DDBJ whole genome shotgun (WGS) entry which is preliminary data.</text>
</comment>
<dbReference type="EMBL" id="JAAGOB010000011">
    <property type="protein sequence ID" value="NED97329.1"/>
    <property type="molecule type" value="Genomic_DNA"/>
</dbReference>
<dbReference type="Proteomes" id="UP000469185">
    <property type="component" value="Unassembled WGS sequence"/>
</dbReference>
<gene>
    <name evidence="1" type="ORF">G1H11_18695</name>
</gene>
<dbReference type="Gene3D" id="2.130.10.10">
    <property type="entry name" value="YVTN repeat-like/Quinoprotein amine dehydrogenase"/>
    <property type="match status" value="1"/>
</dbReference>
<dbReference type="SUPFAM" id="SSF110296">
    <property type="entry name" value="Oligoxyloglucan reducing end-specific cellobiohydrolase"/>
    <property type="match status" value="1"/>
</dbReference>
<dbReference type="RefSeq" id="WP_163820123.1">
    <property type="nucleotide sequence ID" value="NZ_JAAGOB010000011.1"/>
</dbReference>
<sequence length="366" mass="39263">MRVMNDVLVAVGTRKGLWLLRSSDRRSWSVDGPHLLMKSVAACAIDTRGERPRILAGASYDHWGPAVSWSDDLGATWSEAPDGSGIRFPANLGASVEQVWQIRPDTADRPGVVWAGTEPSALWRSGDGGETFALCEGLWNHPHRPTWQPGGGGQALHTVLPHPSDENRVMVAMSTGGVYVSDDAAQSWNPSNSGIGAGFLPGEEPEYGQCVHKVARDATDPDRLFAQNHGGVYRSDDGGKSWTPIADGLPSDFGFPVVAHPHRAGTAWVVPLTADIERMPPERTLQVWRTGDAGATWTKSIIGMPGMFYASVLRDAFTADDVADPAGVYLGTRDGSVYASADEGQTWSEVLTHLPDVLCVRAATLS</sequence>
<keyword evidence="2" id="KW-1185">Reference proteome</keyword>
<dbReference type="InterPro" id="IPR052025">
    <property type="entry name" value="Xyloglucanase_GH74"/>
</dbReference>
<dbReference type="InterPro" id="IPR015943">
    <property type="entry name" value="WD40/YVTN_repeat-like_dom_sf"/>
</dbReference>
<dbReference type="AlphaFoldDB" id="A0A6N9YR97"/>
<protein>
    <submittedName>
        <fullName evidence="1">Exo-alpha-sialidase</fullName>
    </submittedName>
</protein>
<name>A0A6N9YR97_9ACTN</name>
<accession>A0A6N9YR97</accession>
<proteinExistence type="predicted"/>
<reference evidence="1 2" key="1">
    <citation type="submission" date="2020-02" db="EMBL/GenBank/DDBJ databases">
        <authorList>
            <person name="Li X.-J."/>
            <person name="Feng X.-M."/>
        </authorList>
    </citation>
    <scope>NUCLEOTIDE SEQUENCE [LARGE SCALE GENOMIC DNA]</scope>
    <source>
        <strain evidence="1 2">CGMCC 4.7225</strain>
    </source>
</reference>
<dbReference type="GO" id="GO:0010411">
    <property type="term" value="P:xyloglucan metabolic process"/>
    <property type="evidence" value="ECO:0007669"/>
    <property type="project" value="TreeGrafter"/>
</dbReference>
<dbReference type="CDD" id="cd15482">
    <property type="entry name" value="Sialidase_non-viral"/>
    <property type="match status" value="2"/>
</dbReference>
<organism evidence="1 2">
    <name type="scientific">Phytoactinopolyspora alkaliphila</name>
    <dbReference type="NCBI Taxonomy" id="1783498"/>
    <lineage>
        <taxon>Bacteria</taxon>
        <taxon>Bacillati</taxon>
        <taxon>Actinomycetota</taxon>
        <taxon>Actinomycetes</taxon>
        <taxon>Jiangellales</taxon>
        <taxon>Jiangellaceae</taxon>
        <taxon>Phytoactinopolyspora</taxon>
    </lineage>
</organism>
<dbReference type="PANTHER" id="PTHR43739:SF5">
    <property type="entry name" value="EXO-ALPHA-SIALIDASE"/>
    <property type="match status" value="1"/>
</dbReference>
<evidence type="ECO:0000313" key="2">
    <source>
        <dbReference type="Proteomes" id="UP000469185"/>
    </source>
</evidence>
<evidence type="ECO:0000313" key="1">
    <source>
        <dbReference type="EMBL" id="NED97329.1"/>
    </source>
</evidence>
<dbReference type="PANTHER" id="PTHR43739">
    <property type="entry name" value="XYLOGLUCANASE (EUROFUNG)"/>
    <property type="match status" value="1"/>
</dbReference>